<dbReference type="HAMAP" id="MF_00986">
    <property type="entry name" value="Fuculokinase"/>
    <property type="match status" value="1"/>
</dbReference>
<gene>
    <name evidence="8 13" type="primary">fucK</name>
    <name evidence="13" type="ORF">F0T03_04795</name>
</gene>
<dbReference type="SUPFAM" id="SSF53067">
    <property type="entry name" value="Actin-like ATPase domain"/>
    <property type="match status" value="2"/>
</dbReference>
<dbReference type="UniPathway" id="UPA00563">
    <property type="reaction ID" value="UER00625"/>
</dbReference>
<dbReference type="EC" id="2.7.1.51" evidence="8 9"/>
<comment type="function">
    <text evidence="8">Catalyzes the phosphorylation of L-fuculose.</text>
</comment>
<dbReference type="InterPro" id="IPR000577">
    <property type="entry name" value="Carb_kinase_FGGY"/>
</dbReference>
<evidence type="ECO:0000256" key="10">
    <source>
        <dbReference type="RuleBase" id="RU003733"/>
    </source>
</evidence>
<dbReference type="PANTHER" id="PTHR43095:SF5">
    <property type="entry name" value="XYLULOSE KINASE"/>
    <property type="match status" value="1"/>
</dbReference>
<comment type="cofactor">
    <cofactor evidence="8">
        <name>a divalent metal cation</name>
        <dbReference type="ChEBI" id="CHEBI:60240"/>
    </cofactor>
</comment>
<comment type="pathway">
    <text evidence="8">Carbohydrate degradation; L-fucose degradation; L-lactaldehyde and glycerone phosphate from L-fucose: step 2/3.</text>
</comment>
<dbReference type="EMBL" id="CP043727">
    <property type="protein sequence ID" value="QHB31566.1"/>
    <property type="molecule type" value="Genomic_DNA"/>
</dbReference>
<dbReference type="GO" id="GO:0008737">
    <property type="term" value="F:L-fuculokinase activity"/>
    <property type="evidence" value="ECO:0007669"/>
    <property type="project" value="UniProtKB-UniRule"/>
</dbReference>
<keyword evidence="3 8" id="KW-0547">Nucleotide-binding</keyword>
<evidence type="ECO:0000256" key="7">
    <source>
        <dbReference type="ARBA" id="ARBA00023277"/>
    </source>
</evidence>
<comment type="catalytic activity">
    <reaction evidence="8">
        <text>L-fuculose + ATP = L-fuculose 1-phosphate + ADP + H(+)</text>
        <dbReference type="Rhea" id="RHEA:12376"/>
        <dbReference type="ChEBI" id="CHEBI:15378"/>
        <dbReference type="ChEBI" id="CHEBI:17617"/>
        <dbReference type="ChEBI" id="CHEBI:30616"/>
        <dbReference type="ChEBI" id="CHEBI:57846"/>
        <dbReference type="ChEBI" id="CHEBI:456216"/>
        <dbReference type="EC" id="2.7.1.51"/>
    </reaction>
</comment>
<dbReference type="RefSeq" id="WP_159677344.1">
    <property type="nucleotide sequence ID" value="NZ_CP043727.1"/>
</dbReference>
<dbReference type="PROSITE" id="PS00933">
    <property type="entry name" value="FGGY_KINASES_1"/>
    <property type="match status" value="1"/>
</dbReference>
<keyword evidence="14" id="KW-1185">Reference proteome</keyword>
<organism evidence="13 14">
    <name type="scientific">Yersinia canariae</name>
    <dbReference type="NCBI Taxonomy" id="2607663"/>
    <lineage>
        <taxon>Bacteria</taxon>
        <taxon>Pseudomonadati</taxon>
        <taxon>Pseudomonadota</taxon>
        <taxon>Gammaproteobacteria</taxon>
        <taxon>Enterobacterales</taxon>
        <taxon>Yersiniaceae</taxon>
        <taxon>Yersinia</taxon>
    </lineage>
</organism>
<dbReference type="InterPro" id="IPR018483">
    <property type="entry name" value="Carb_kinase_FGGY_CS"/>
</dbReference>
<feature type="domain" description="Carbohydrate kinase FGGY C-terminal" evidence="12">
    <location>
        <begin position="259"/>
        <end position="446"/>
    </location>
</feature>
<dbReference type="InterPro" id="IPR018484">
    <property type="entry name" value="FGGY_N"/>
</dbReference>
<dbReference type="AlphaFoldDB" id="A0A857EVX7"/>
<keyword evidence="4 8" id="KW-0418">Kinase</keyword>
<evidence type="ECO:0000313" key="13">
    <source>
        <dbReference type="EMBL" id="QHB31566.1"/>
    </source>
</evidence>
<proteinExistence type="inferred from homology"/>
<evidence type="ECO:0000256" key="8">
    <source>
        <dbReference type="HAMAP-Rule" id="MF_00986"/>
    </source>
</evidence>
<dbReference type="InterPro" id="IPR043129">
    <property type="entry name" value="ATPase_NBD"/>
</dbReference>
<dbReference type="GO" id="GO:0005524">
    <property type="term" value="F:ATP binding"/>
    <property type="evidence" value="ECO:0007669"/>
    <property type="project" value="UniProtKB-UniRule"/>
</dbReference>
<evidence type="ECO:0000256" key="4">
    <source>
        <dbReference type="ARBA" id="ARBA00022777"/>
    </source>
</evidence>
<dbReference type="NCBIfam" id="TIGR02628">
    <property type="entry name" value="fuculo_kin_coli"/>
    <property type="match status" value="1"/>
</dbReference>
<dbReference type="KEGG" id="yca:F0T03_04795"/>
<dbReference type="Gene3D" id="3.30.420.40">
    <property type="match status" value="2"/>
</dbReference>
<evidence type="ECO:0000259" key="12">
    <source>
        <dbReference type="Pfam" id="PF02782"/>
    </source>
</evidence>
<protein>
    <recommendedName>
        <fullName evidence="8 9">L-fuculokinase</fullName>
        <ecNumber evidence="8 9">2.7.1.51</ecNumber>
    </recommendedName>
    <alternativeName>
        <fullName evidence="8">L-fuculose kinase</fullName>
    </alternativeName>
</protein>
<dbReference type="InterPro" id="IPR013450">
    <property type="entry name" value="Fuculokinase"/>
</dbReference>
<dbReference type="Proteomes" id="UP000464402">
    <property type="component" value="Chromosome"/>
</dbReference>
<dbReference type="PANTHER" id="PTHR43095">
    <property type="entry name" value="SUGAR KINASE"/>
    <property type="match status" value="1"/>
</dbReference>
<dbReference type="GO" id="GO:0042355">
    <property type="term" value="P:L-fucose catabolic process"/>
    <property type="evidence" value="ECO:0007669"/>
    <property type="project" value="UniProtKB-UniRule"/>
</dbReference>
<accession>A0A857EVX7</accession>
<evidence type="ECO:0000256" key="1">
    <source>
        <dbReference type="ARBA" id="ARBA00009156"/>
    </source>
</evidence>
<evidence type="ECO:0000256" key="6">
    <source>
        <dbReference type="ARBA" id="ARBA00023253"/>
    </source>
</evidence>
<evidence type="ECO:0000256" key="3">
    <source>
        <dbReference type="ARBA" id="ARBA00022741"/>
    </source>
</evidence>
<evidence type="ECO:0000256" key="5">
    <source>
        <dbReference type="ARBA" id="ARBA00022840"/>
    </source>
</evidence>
<dbReference type="Pfam" id="PF00370">
    <property type="entry name" value="FGGY_N"/>
    <property type="match status" value="1"/>
</dbReference>
<keyword evidence="6 8" id="KW-0294">Fucose metabolism</keyword>
<comment type="similarity">
    <text evidence="1 8 10">Belongs to the FGGY kinase family.</text>
</comment>
<dbReference type="PROSITE" id="PS00445">
    <property type="entry name" value="FGGY_KINASES_2"/>
    <property type="match status" value="1"/>
</dbReference>
<dbReference type="CDD" id="cd07773">
    <property type="entry name" value="ASKHA_NBD_FGGY_FK"/>
    <property type="match status" value="1"/>
</dbReference>
<dbReference type="InterPro" id="IPR050406">
    <property type="entry name" value="FGGY_Carb_Kinase"/>
</dbReference>
<name>A0A857EVX7_9GAMM</name>
<reference evidence="14" key="1">
    <citation type="submission" date="2019-09" db="EMBL/GenBank/DDBJ databases">
        <title>Yersinia canariae sp. nov., isolated from a human yersiniosis case.</title>
        <authorList>
            <person name="Nguyen S.V."/>
            <person name="Greig D."/>
            <person name="Hurley D."/>
            <person name="Cao Y."/>
            <person name="McCabe E."/>
            <person name="Mitchell M."/>
            <person name="Jenkins C."/>
            <person name="Fanning S."/>
        </authorList>
    </citation>
    <scope>NUCLEOTIDE SEQUENCE [LARGE SCALE GENOMIC DNA]</scope>
    <source>
        <strain evidence="14">NCTC 14382</strain>
    </source>
</reference>
<keyword evidence="5 8" id="KW-0067">ATP-binding</keyword>
<feature type="domain" description="Carbohydrate kinase FGGY N-terminal" evidence="11">
    <location>
        <begin position="6"/>
        <end position="249"/>
    </location>
</feature>
<evidence type="ECO:0000259" key="11">
    <source>
        <dbReference type="Pfam" id="PF00370"/>
    </source>
</evidence>
<dbReference type="InterPro" id="IPR018485">
    <property type="entry name" value="FGGY_C"/>
</dbReference>
<evidence type="ECO:0000313" key="14">
    <source>
        <dbReference type="Proteomes" id="UP000464402"/>
    </source>
</evidence>
<keyword evidence="2 8" id="KW-0808">Transferase</keyword>
<keyword evidence="7 8" id="KW-0119">Carbohydrate metabolism</keyword>
<dbReference type="PIRSF" id="PIRSF000538">
    <property type="entry name" value="GlpK"/>
    <property type="match status" value="1"/>
</dbReference>
<sequence>MKRDVVIVLDCGATNIRAIAVDPQGVVVAKAVLPNHSQPDPTNPQWQLWPLDGILHSFVQCCRQLLPQIHQCRIHAVTVTTFGVDGALVDASGNMLYPIISWKCPRTVAVMEDISRYMSAGELQQISGIGQFSFNTLYKLIWLQENRPDLVEQAHAWLFISSLINQRLTGEFTTDRTMAGTSQLLDVKHEQFSGEILQKIGIQADLFPPMVAAGEIIGQLLPDIAADLGLPAGLPVVSAGHDTQFALFGSGADLDQPVLSSGTWEILMVRTPNVNTVLLPQFAGSTCELDSCPRLFNPGLQWLASGVLEWVRQLYWRDDACANVYQQMIAEATDIAPGADGVRMDCNLLGNARHQLSGGWQGVSLSSGRGHFYRSALEGLAWQLKNNLAVLERIGEFRTRELLLVGGGSRNALWNQIKADVLNLPIKVIDESETTVLGAALFAWYATGYYTSAEEARAQVNYHYQYYQPGEQQPLYQALTVNPEPITESIALKGECHA</sequence>
<evidence type="ECO:0000256" key="2">
    <source>
        <dbReference type="ARBA" id="ARBA00022679"/>
    </source>
</evidence>
<evidence type="ECO:0000256" key="9">
    <source>
        <dbReference type="NCBIfam" id="TIGR02628"/>
    </source>
</evidence>
<dbReference type="Pfam" id="PF02782">
    <property type="entry name" value="FGGY_C"/>
    <property type="match status" value="1"/>
</dbReference>